<keyword evidence="3" id="KW-0560">Oxidoreductase</keyword>
<dbReference type="SUPFAM" id="SSF51735">
    <property type="entry name" value="NAD(P)-binding Rossmann-fold domains"/>
    <property type="match status" value="1"/>
</dbReference>
<sequence length="415" mass="45981">MEPKTGRMSLKFWATKMFRKGGSPQPSVVSEEGSQEEGEGKEGGESREEGGGNLGQKLLKKARAGDEDDREGGGDRAGEGPEEYDHAARRHKASKFKPKKKKTRSKNVSSSRQKVDSKSSVVEPTDEENEDERCRVAIVTGGNKGIGFAIVKALANHPDFKGRLYMTARGKKCGKDAQCKLRLRGYNCCFRQLDVSKCSSIKEFAAYIKQKHGRVDILINNAAIGDGTSEDRNTRMEEVLRVNYFGIVNLCEALNPLLQPHSRIVNVTSSEGHATQLQNKYLRSEFTLDTLTEEKLHQLVGSYMDHFRAGKEVEGGWPESPYSFSKVAVSALTRVQQRQFDADERPGIFVNHVHPGYVDTSLSNGKGYLTPEEGAVAPVYAALIPKHALGPKGQFLWFNTYIADWVNGPMPKPGW</sequence>
<evidence type="ECO:0000256" key="4">
    <source>
        <dbReference type="RuleBase" id="RU000363"/>
    </source>
</evidence>
<gene>
    <name evidence="6" type="ORF">CTOB1V02_LOCUS10627</name>
</gene>
<dbReference type="Pfam" id="PF00106">
    <property type="entry name" value="adh_short"/>
    <property type="match status" value="1"/>
</dbReference>
<dbReference type="Gene3D" id="3.40.50.720">
    <property type="entry name" value="NAD(P)-binding Rossmann-like Domain"/>
    <property type="match status" value="1"/>
</dbReference>
<keyword evidence="2" id="KW-0521">NADP</keyword>
<dbReference type="AlphaFoldDB" id="A0A7R8WLM2"/>
<feature type="compositionally biased region" description="Basic and acidic residues" evidence="5">
    <location>
        <begin position="38"/>
        <end position="50"/>
    </location>
</feature>
<dbReference type="GO" id="GO:0004090">
    <property type="term" value="F:carbonyl reductase (NADPH) activity"/>
    <property type="evidence" value="ECO:0007669"/>
    <property type="project" value="TreeGrafter"/>
</dbReference>
<dbReference type="PRINTS" id="PR00081">
    <property type="entry name" value="GDHRDH"/>
</dbReference>
<evidence type="ECO:0000256" key="5">
    <source>
        <dbReference type="SAM" id="MobiDB-lite"/>
    </source>
</evidence>
<feature type="compositionally biased region" description="Basic and acidic residues" evidence="5">
    <location>
        <begin position="71"/>
        <end position="87"/>
    </location>
</feature>
<protein>
    <submittedName>
        <fullName evidence="6">Uncharacterized protein</fullName>
    </submittedName>
</protein>
<evidence type="ECO:0000256" key="1">
    <source>
        <dbReference type="ARBA" id="ARBA00006484"/>
    </source>
</evidence>
<feature type="compositionally biased region" description="Low complexity" evidence="5">
    <location>
        <begin position="106"/>
        <end position="122"/>
    </location>
</feature>
<feature type="compositionally biased region" description="Basic residues" evidence="5">
    <location>
        <begin position="88"/>
        <end position="105"/>
    </location>
</feature>
<dbReference type="PRINTS" id="PR00080">
    <property type="entry name" value="SDRFAMILY"/>
</dbReference>
<accession>A0A7R8WLM2</accession>
<organism evidence="6">
    <name type="scientific">Cyprideis torosa</name>
    <dbReference type="NCBI Taxonomy" id="163714"/>
    <lineage>
        <taxon>Eukaryota</taxon>
        <taxon>Metazoa</taxon>
        <taxon>Ecdysozoa</taxon>
        <taxon>Arthropoda</taxon>
        <taxon>Crustacea</taxon>
        <taxon>Oligostraca</taxon>
        <taxon>Ostracoda</taxon>
        <taxon>Podocopa</taxon>
        <taxon>Podocopida</taxon>
        <taxon>Cytherocopina</taxon>
        <taxon>Cytheroidea</taxon>
        <taxon>Cytherideidae</taxon>
        <taxon>Cyprideis</taxon>
    </lineage>
</organism>
<reference evidence="6" key="1">
    <citation type="submission" date="2020-11" db="EMBL/GenBank/DDBJ databases">
        <authorList>
            <person name="Tran Van P."/>
        </authorList>
    </citation>
    <scope>NUCLEOTIDE SEQUENCE</scope>
</reference>
<proteinExistence type="inferred from homology"/>
<dbReference type="OrthoDB" id="7289984at2759"/>
<dbReference type="InterPro" id="IPR002347">
    <property type="entry name" value="SDR_fam"/>
</dbReference>
<name>A0A7R8WLM2_9CRUS</name>
<dbReference type="PANTHER" id="PTHR43963:SF4">
    <property type="entry name" value="CARBONYL REDUCTASE (NADPH)"/>
    <property type="match status" value="1"/>
</dbReference>
<dbReference type="InterPro" id="IPR036291">
    <property type="entry name" value="NAD(P)-bd_dom_sf"/>
</dbReference>
<evidence type="ECO:0000256" key="2">
    <source>
        <dbReference type="ARBA" id="ARBA00022857"/>
    </source>
</evidence>
<evidence type="ECO:0000256" key="3">
    <source>
        <dbReference type="ARBA" id="ARBA00023002"/>
    </source>
</evidence>
<evidence type="ECO:0000313" key="6">
    <source>
        <dbReference type="EMBL" id="CAD7232800.1"/>
    </source>
</evidence>
<dbReference type="EMBL" id="OB665168">
    <property type="protein sequence ID" value="CAD7232800.1"/>
    <property type="molecule type" value="Genomic_DNA"/>
</dbReference>
<dbReference type="PANTHER" id="PTHR43963">
    <property type="entry name" value="CARBONYL REDUCTASE 1-RELATED"/>
    <property type="match status" value="1"/>
</dbReference>
<feature type="region of interest" description="Disordered" evidence="5">
    <location>
        <begin position="16"/>
        <end position="131"/>
    </location>
</feature>
<comment type="similarity">
    <text evidence="1 4">Belongs to the short-chain dehydrogenases/reductases (SDR) family.</text>
</comment>